<evidence type="ECO:0000313" key="4">
    <source>
        <dbReference type="Proteomes" id="UP000724149"/>
    </source>
</evidence>
<dbReference type="Gene3D" id="2.40.260.10">
    <property type="entry name" value="Sortase"/>
    <property type="match status" value="1"/>
</dbReference>
<feature type="region of interest" description="Disordered" evidence="1">
    <location>
        <begin position="291"/>
        <end position="312"/>
    </location>
</feature>
<reference evidence="3 4" key="1">
    <citation type="journal article" date="2021" name="Sci. Rep.">
        <title>The distribution of antibiotic resistance genes in chicken gut microbiota commensals.</title>
        <authorList>
            <person name="Juricova H."/>
            <person name="Matiasovicova J."/>
            <person name="Kubasova T."/>
            <person name="Cejkova D."/>
            <person name="Rychlik I."/>
        </authorList>
    </citation>
    <scope>NUCLEOTIDE SEQUENCE [LARGE SCALE GENOMIC DNA]</scope>
    <source>
        <strain evidence="3 4">An564</strain>
    </source>
</reference>
<dbReference type="RefSeq" id="WP_204719371.1">
    <property type="nucleotide sequence ID" value="NZ_JACSNR010000001.1"/>
</dbReference>
<evidence type="ECO:0000256" key="1">
    <source>
        <dbReference type="SAM" id="MobiDB-lite"/>
    </source>
</evidence>
<feature type="signal peptide" evidence="2">
    <location>
        <begin position="1"/>
        <end position="28"/>
    </location>
</feature>
<organism evidence="3 4">
    <name type="scientific">Hydrogenoanaerobacterium saccharovorans</name>
    <dbReference type="NCBI Taxonomy" id="474960"/>
    <lineage>
        <taxon>Bacteria</taxon>
        <taxon>Bacillati</taxon>
        <taxon>Bacillota</taxon>
        <taxon>Clostridia</taxon>
        <taxon>Eubacteriales</taxon>
        <taxon>Oscillospiraceae</taxon>
        <taxon>Hydrogenoanaerobacterium</taxon>
    </lineage>
</organism>
<dbReference type="CDD" id="cd05826">
    <property type="entry name" value="Sortase_B"/>
    <property type="match status" value="1"/>
</dbReference>
<keyword evidence="4" id="KW-1185">Reference proteome</keyword>
<evidence type="ECO:0000313" key="3">
    <source>
        <dbReference type="EMBL" id="MBM6922434.1"/>
    </source>
</evidence>
<protein>
    <submittedName>
        <fullName evidence="3">Class B sortase</fullName>
    </submittedName>
</protein>
<feature type="chain" id="PRO_5045521748" evidence="2">
    <location>
        <begin position="29"/>
        <end position="312"/>
    </location>
</feature>
<dbReference type="EMBL" id="JACSNR010000001">
    <property type="protein sequence ID" value="MBM6922434.1"/>
    <property type="molecule type" value="Genomic_DNA"/>
</dbReference>
<proteinExistence type="predicted"/>
<dbReference type="Proteomes" id="UP000724149">
    <property type="component" value="Unassembled WGS sequence"/>
</dbReference>
<gene>
    <name evidence="3" type="ORF">H9X81_01825</name>
</gene>
<feature type="compositionally biased region" description="Polar residues" evidence="1">
    <location>
        <begin position="35"/>
        <end position="47"/>
    </location>
</feature>
<dbReference type="InterPro" id="IPR023365">
    <property type="entry name" value="Sortase_dom-sf"/>
</dbReference>
<feature type="region of interest" description="Disordered" evidence="1">
    <location>
        <begin position="31"/>
        <end position="54"/>
    </location>
</feature>
<dbReference type="SUPFAM" id="SSF63817">
    <property type="entry name" value="Sortase"/>
    <property type="match status" value="1"/>
</dbReference>
<keyword evidence="2" id="KW-0732">Signal</keyword>
<comment type="caution">
    <text evidence="3">The sequence shown here is derived from an EMBL/GenBank/DDBJ whole genome shotgun (WGS) entry which is preliminary data.</text>
</comment>
<dbReference type="PROSITE" id="PS51257">
    <property type="entry name" value="PROKAR_LIPOPROTEIN"/>
    <property type="match status" value="1"/>
</dbReference>
<accession>A0ABS2GLW6</accession>
<dbReference type="InterPro" id="IPR009835">
    <property type="entry name" value="SrtB"/>
</dbReference>
<sequence>METKNSFIRKAIALAMCGVMVFSLTSCTGDRGSSEDSSISNPITEPTSGDPVEPEQTVLDNINAAFAVNNDVVGWLTVPGTEIDEQVVQGDTNTEYERLSWDRKDADGDGVPDYDFYGCYFADAGNTFGNRNDLSRNTIIYGHNMHNVTTGPKDTLKFGALFKFVDFNNDGTIFGDDVASANDFSFAEEHPVIYFSTTDDEMVWVIYAAYFTDLGFQYHLENPDDATFSAMIQEAKDRSRLDYDVDVNTSDRILTLSTCAYKYTDSVEKRDLRFVVQARLLRPGEEIPTSAKVTRNTDVKEPAQHATSTIAG</sequence>
<evidence type="ECO:0000256" key="2">
    <source>
        <dbReference type="SAM" id="SignalP"/>
    </source>
</evidence>
<name>A0ABS2GLW6_9FIRM</name>